<dbReference type="Gene3D" id="3.40.50.10090">
    <property type="match status" value="2"/>
</dbReference>
<gene>
    <name evidence="11" type="ORF">DFR29_102272</name>
</gene>
<evidence type="ECO:0000256" key="9">
    <source>
        <dbReference type="RuleBase" id="RU366031"/>
    </source>
</evidence>
<keyword evidence="4 9" id="KW-0456">Lyase</keyword>
<dbReference type="PANTHER" id="PTHR38042:SF1">
    <property type="entry name" value="UROPORPHYRINOGEN-III SYNTHASE, CHLOROPLASTIC"/>
    <property type="match status" value="1"/>
</dbReference>
<evidence type="ECO:0000256" key="1">
    <source>
        <dbReference type="ARBA" id="ARBA00004772"/>
    </source>
</evidence>
<comment type="caution">
    <text evidence="11">The sequence shown here is derived from an EMBL/GenBank/DDBJ whole genome shotgun (WGS) entry which is preliminary data.</text>
</comment>
<evidence type="ECO:0000256" key="2">
    <source>
        <dbReference type="ARBA" id="ARBA00008133"/>
    </source>
</evidence>
<dbReference type="EC" id="4.2.1.75" evidence="3 9"/>
<dbReference type="CDD" id="cd06578">
    <property type="entry name" value="HemD"/>
    <property type="match status" value="1"/>
</dbReference>
<protein>
    <recommendedName>
        <fullName evidence="7 9">Uroporphyrinogen-III synthase</fullName>
        <ecNumber evidence="3 9">4.2.1.75</ecNumber>
    </recommendedName>
</protein>
<comment type="pathway">
    <text evidence="1 9">Porphyrin-containing compound metabolism; protoporphyrin-IX biosynthesis; coproporphyrinogen-III from 5-aminolevulinate: step 3/4.</text>
</comment>
<keyword evidence="12" id="KW-1185">Reference proteome</keyword>
<evidence type="ECO:0000256" key="3">
    <source>
        <dbReference type="ARBA" id="ARBA00013109"/>
    </source>
</evidence>
<dbReference type="GO" id="GO:0006782">
    <property type="term" value="P:protoporphyrinogen IX biosynthetic process"/>
    <property type="evidence" value="ECO:0007669"/>
    <property type="project" value="UniProtKB-UniRule"/>
</dbReference>
<feature type="domain" description="Tetrapyrrole biosynthesis uroporphyrinogen III synthase" evidence="10">
    <location>
        <begin position="25"/>
        <end position="249"/>
    </location>
</feature>
<accession>A0A4R6Z778</accession>
<dbReference type="InterPro" id="IPR036108">
    <property type="entry name" value="4pyrrol_syn_uPrphyn_synt_sf"/>
</dbReference>
<evidence type="ECO:0000256" key="8">
    <source>
        <dbReference type="ARBA" id="ARBA00048617"/>
    </source>
</evidence>
<evidence type="ECO:0000313" key="12">
    <source>
        <dbReference type="Proteomes" id="UP000295293"/>
    </source>
</evidence>
<evidence type="ECO:0000259" key="10">
    <source>
        <dbReference type="Pfam" id="PF02602"/>
    </source>
</evidence>
<keyword evidence="5 9" id="KW-0627">Porphyrin biosynthesis</keyword>
<evidence type="ECO:0000313" key="11">
    <source>
        <dbReference type="EMBL" id="TDR47612.1"/>
    </source>
</evidence>
<dbReference type="UniPathway" id="UPA00251">
    <property type="reaction ID" value="UER00320"/>
</dbReference>
<name>A0A4R6Z778_9GAMM</name>
<dbReference type="InterPro" id="IPR003754">
    <property type="entry name" value="4pyrrol_synth_uPrphyn_synth"/>
</dbReference>
<dbReference type="SUPFAM" id="SSF69618">
    <property type="entry name" value="HemD-like"/>
    <property type="match status" value="1"/>
</dbReference>
<dbReference type="OrthoDB" id="9787650at2"/>
<dbReference type="GO" id="GO:0004852">
    <property type="term" value="F:uroporphyrinogen-III synthase activity"/>
    <property type="evidence" value="ECO:0007669"/>
    <property type="project" value="UniProtKB-UniRule"/>
</dbReference>
<evidence type="ECO:0000256" key="7">
    <source>
        <dbReference type="ARBA" id="ARBA00040167"/>
    </source>
</evidence>
<organism evidence="11 12">
    <name type="scientific">Tahibacter aquaticus</name>
    <dbReference type="NCBI Taxonomy" id="520092"/>
    <lineage>
        <taxon>Bacteria</taxon>
        <taxon>Pseudomonadati</taxon>
        <taxon>Pseudomonadota</taxon>
        <taxon>Gammaproteobacteria</taxon>
        <taxon>Lysobacterales</taxon>
        <taxon>Rhodanobacteraceae</taxon>
        <taxon>Tahibacter</taxon>
    </lineage>
</organism>
<comment type="function">
    <text evidence="6 9">Catalyzes cyclization of the linear tetrapyrrole, hydroxymethylbilane, to the macrocyclic uroporphyrinogen III.</text>
</comment>
<dbReference type="PANTHER" id="PTHR38042">
    <property type="entry name" value="UROPORPHYRINOGEN-III SYNTHASE, CHLOROPLASTIC"/>
    <property type="match status" value="1"/>
</dbReference>
<dbReference type="Pfam" id="PF02602">
    <property type="entry name" value="HEM4"/>
    <property type="match status" value="1"/>
</dbReference>
<sequence length="263" mass="27630">MVVRLSLPLSGAGVIVTRPPGTAAALQRLLQRQGAEVVLLPGISLRAIEAADVARRELGVAARADGLIFISPAAVKFAWKLLPSLRLLKRSALCAVGQGTALALARAGRRNDVVVPDSSQDSEGLLAMDALRGVRGQDWCIVGAAGGRDVLAQGLRRRGARVRLIEVYRRAAPRWSRLHFARLETAPKPLILLVSSAQALANLATGLPAGLVLALRAAELVVSSARLAGLAREHGFTRIHVAESALSPALAAAAVQALARHRL</sequence>
<dbReference type="InterPro" id="IPR039793">
    <property type="entry name" value="UROS/Hem4"/>
</dbReference>
<dbReference type="GO" id="GO:0006780">
    <property type="term" value="P:uroporphyrinogen III biosynthetic process"/>
    <property type="evidence" value="ECO:0007669"/>
    <property type="project" value="UniProtKB-UniRule"/>
</dbReference>
<proteinExistence type="inferred from homology"/>
<evidence type="ECO:0000256" key="5">
    <source>
        <dbReference type="ARBA" id="ARBA00023244"/>
    </source>
</evidence>
<comment type="catalytic activity">
    <reaction evidence="8 9">
        <text>hydroxymethylbilane = uroporphyrinogen III + H2O</text>
        <dbReference type="Rhea" id="RHEA:18965"/>
        <dbReference type="ChEBI" id="CHEBI:15377"/>
        <dbReference type="ChEBI" id="CHEBI:57308"/>
        <dbReference type="ChEBI" id="CHEBI:57845"/>
        <dbReference type="EC" id="4.2.1.75"/>
    </reaction>
</comment>
<reference evidence="11 12" key="1">
    <citation type="submission" date="2019-03" db="EMBL/GenBank/DDBJ databases">
        <title>Genomic Encyclopedia of Type Strains, Phase IV (KMG-IV): sequencing the most valuable type-strain genomes for metagenomic binning, comparative biology and taxonomic classification.</title>
        <authorList>
            <person name="Goeker M."/>
        </authorList>
    </citation>
    <scope>NUCLEOTIDE SEQUENCE [LARGE SCALE GENOMIC DNA]</scope>
    <source>
        <strain evidence="11 12">DSM 21667</strain>
    </source>
</reference>
<evidence type="ECO:0000256" key="4">
    <source>
        <dbReference type="ARBA" id="ARBA00023239"/>
    </source>
</evidence>
<dbReference type="RefSeq" id="WP_133817329.1">
    <property type="nucleotide sequence ID" value="NZ_SNZH01000002.1"/>
</dbReference>
<dbReference type="AlphaFoldDB" id="A0A4R6Z778"/>
<comment type="similarity">
    <text evidence="2 9">Belongs to the uroporphyrinogen-III synthase family.</text>
</comment>
<evidence type="ECO:0000256" key="6">
    <source>
        <dbReference type="ARBA" id="ARBA00037589"/>
    </source>
</evidence>
<dbReference type="Proteomes" id="UP000295293">
    <property type="component" value="Unassembled WGS sequence"/>
</dbReference>
<dbReference type="EMBL" id="SNZH01000002">
    <property type="protein sequence ID" value="TDR47612.1"/>
    <property type="molecule type" value="Genomic_DNA"/>
</dbReference>